<comment type="subcellular location">
    <subcellularLocation>
        <location evidence="1">Nucleus</location>
    </subcellularLocation>
</comment>
<gene>
    <name evidence="4" type="ORF">CB5_LOCUS8247</name>
</gene>
<dbReference type="SMART" id="SM00538">
    <property type="entry name" value="POP4"/>
    <property type="match status" value="1"/>
</dbReference>
<dbReference type="GO" id="GO:0001682">
    <property type="term" value="P:tRNA 5'-leader removal"/>
    <property type="evidence" value="ECO:0007669"/>
    <property type="project" value="InterPro"/>
</dbReference>
<feature type="compositionally biased region" description="Low complexity" evidence="3">
    <location>
        <begin position="69"/>
        <end position="81"/>
    </location>
</feature>
<feature type="compositionally biased region" description="Basic and acidic residues" evidence="3">
    <location>
        <begin position="32"/>
        <end position="59"/>
    </location>
</feature>
<dbReference type="InterPro" id="IPR023534">
    <property type="entry name" value="Rof/RNase_P-like"/>
</dbReference>
<feature type="compositionally biased region" description="Polar residues" evidence="3">
    <location>
        <begin position="85"/>
        <end position="94"/>
    </location>
</feature>
<evidence type="ECO:0000313" key="4">
    <source>
        <dbReference type="EMBL" id="CAD1825036.1"/>
    </source>
</evidence>
<dbReference type="PANTHER" id="PTHR13348">
    <property type="entry name" value="RIBONUCLEASE P SUBUNIT P29"/>
    <property type="match status" value="1"/>
</dbReference>
<dbReference type="GO" id="GO:0030677">
    <property type="term" value="C:ribonuclease P complex"/>
    <property type="evidence" value="ECO:0007669"/>
    <property type="project" value="InterPro"/>
</dbReference>
<sequence>MASANPSPVVSDQKKRAFDALERRFAAAAKSDLLHEDHLRSKKRSSDPSRRPQSHDPKRPVAASDATLSSPPSISDPSYSIKGDSGSSNATPQRRISDGETHPVYSKICETMHENLLQAAIMDSSRRDAVHRIVGDIIGKGEEAGKFARGAKSLKLDSWILLDNYIAKNDGLADARMRALKSHSKRSKKHMSMKQHRKVGSFNLLKEFHNFDLFKPMHEMWKEYINELTKENGKKKLSDRLLTADLHGAYLLVVECRDVTFKGVSGIMIRDTAETFGIITEDDRFRVVPKMGSVFIFQAGCWKITIYGDKLSPKGKLKESRARSSCSIVCQDEEFSSQFHLFPFFFPLPREPRILIYVK</sequence>
<organism evidence="4">
    <name type="scientific">Ananas comosus var. bracteatus</name>
    <name type="common">red pineapple</name>
    <dbReference type="NCBI Taxonomy" id="296719"/>
    <lineage>
        <taxon>Eukaryota</taxon>
        <taxon>Viridiplantae</taxon>
        <taxon>Streptophyta</taxon>
        <taxon>Embryophyta</taxon>
        <taxon>Tracheophyta</taxon>
        <taxon>Spermatophyta</taxon>
        <taxon>Magnoliopsida</taxon>
        <taxon>Liliopsida</taxon>
        <taxon>Poales</taxon>
        <taxon>Bromeliaceae</taxon>
        <taxon>Bromelioideae</taxon>
        <taxon>Ananas</taxon>
    </lineage>
</organism>
<protein>
    <submittedName>
        <fullName evidence="4">Uncharacterized protein</fullName>
    </submittedName>
</protein>
<feature type="region of interest" description="Disordered" evidence="3">
    <location>
        <begin position="29"/>
        <end position="99"/>
    </location>
</feature>
<dbReference type="EMBL" id="LR862144">
    <property type="protein sequence ID" value="CAD1825036.1"/>
    <property type="molecule type" value="Genomic_DNA"/>
</dbReference>
<reference evidence="4" key="1">
    <citation type="submission" date="2020-07" db="EMBL/GenBank/DDBJ databases">
        <authorList>
            <person name="Lin J."/>
        </authorList>
    </citation>
    <scope>NUCLEOTIDE SEQUENCE</scope>
</reference>
<evidence type="ECO:0000256" key="1">
    <source>
        <dbReference type="ARBA" id="ARBA00004123"/>
    </source>
</evidence>
<dbReference type="InterPro" id="IPR036980">
    <property type="entry name" value="RNase_P/MRP_Rpp29_sf"/>
</dbReference>
<dbReference type="GO" id="GO:0033204">
    <property type="term" value="F:ribonuclease P RNA binding"/>
    <property type="evidence" value="ECO:0007669"/>
    <property type="project" value="InterPro"/>
</dbReference>
<dbReference type="Pfam" id="PF01868">
    <property type="entry name" value="RNase_P-MRP_p29"/>
    <property type="match status" value="1"/>
</dbReference>
<dbReference type="GO" id="GO:0000172">
    <property type="term" value="C:ribonuclease MRP complex"/>
    <property type="evidence" value="ECO:0007669"/>
    <property type="project" value="InterPro"/>
</dbReference>
<dbReference type="Gene3D" id="2.30.30.210">
    <property type="entry name" value="Ribonuclease P/MRP, subunit p29"/>
    <property type="match status" value="1"/>
</dbReference>
<dbReference type="GO" id="GO:0005634">
    <property type="term" value="C:nucleus"/>
    <property type="evidence" value="ECO:0007669"/>
    <property type="project" value="UniProtKB-SubCell"/>
</dbReference>
<dbReference type="InterPro" id="IPR016848">
    <property type="entry name" value="RNase_P/MRP_Rpp29-subunit"/>
</dbReference>
<dbReference type="AlphaFoldDB" id="A0A6V7P339"/>
<dbReference type="SUPFAM" id="SSF101744">
    <property type="entry name" value="Rof/RNase P subunit-like"/>
    <property type="match status" value="1"/>
</dbReference>
<name>A0A6V7P339_ANACO</name>
<proteinExistence type="inferred from homology"/>
<dbReference type="InterPro" id="IPR002730">
    <property type="entry name" value="Rpp29/RNP1"/>
</dbReference>
<evidence type="ECO:0000256" key="3">
    <source>
        <dbReference type="SAM" id="MobiDB-lite"/>
    </source>
</evidence>
<evidence type="ECO:0000256" key="2">
    <source>
        <dbReference type="ARBA" id="ARBA00006181"/>
    </source>
</evidence>
<comment type="similarity">
    <text evidence="2">Belongs to the eukaryotic/archaeal RNase P protein component 1 family.</text>
</comment>
<accession>A0A6V7P339</accession>
<dbReference type="PANTHER" id="PTHR13348:SF0">
    <property type="entry name" value="RIBONUCLEASE P PROTEIN SUBUNIT P29"/>
    <property type="match status" value="1"/>
</dbReference>
<dbReference type="GO" id="GO:0006364">
    <property type="term" value="P:rRNA processing"/>
    <property type="evidence" value="ECO:0007669"/>
    <property type="project" value="TreeGrafter"/>
</dbReference>